<sequence length="87" mass="9923">MQIRVQVQLVIPQMGFLVQQFGQPEKIRWSGCVFLFVEFDIVASNWLNVGRSFGSVFQQLLKISPKKLGALSGFSILYPCWIVLMSK</sequence>
<reference evidence="2 3" key="1">
    <citation type="submission" date="2016-03" db="EMBL/GenBank/DDBJ databases">
        <title>EvidentialGene: Evidence-directed Construction of Genes on Genomes.</title>
        <authorList>
            <person name="Gilbert D.G."/>
            <person name="Choi J.-H."/>
            <person name="Mockaitis K."/>
            <person name="Colbourne J."/>
            <person name="Pfrender M."/>
        </authorList>
    </citation>
    <scope>NUCLEOTIDE SEQUENCE [LARGE SCALE GENOMIC DNA]</scope>
    <source>
        <strain evidence="2 3">Xinb3</strain>
        <tissue evidence="2">Complete organism</tissue>
    </source>
</reference>
<keyword evidence="3" id="KW-1185">Reference proteome</keyword>
<protein>
    <submittedName>
        <fullName evidence="2">Uncharacterized protein</fullName>
    </submittedName>
</protein>
<comment type="caution">
    <text evidence="2">The sequence shown here is derived from an EMBL/GenBank/DDBJ whole genome shotgun (WGS) entry which is preliminary data.</text>
</comment>
<proteinExistence type="predicted"/>
<name>A0A164Y0M9_9CRUS</name>
<evidence type="ECO:0000313" key="3">
    <source>
        <dbReference type="Proteomes" id="UP000076858"/>
    </source>
</evidence>
<feature type="transmembrane region" description="Helical" evidence="1">
    <location>
        <begin position="68"/>
        <end position="86"/>
    </location>
</feature>
<gene>
    <name evidence="2" type="ORF">APZ42_020140</name>
</gene>
<dbReference type="EMBL" id="LRGB01000944">
    <property type="protein sequence ID" value="KZS14755.1"/>
    <property type="molecule type" value="Genomic_DNA"/>
</dbReference>
<keyword evidence="1" id="KW-0812">Transmembrane</keyword>
<keyword evidence="1" id="KW-1133">Transmembrane helix</keyword>
<dbReference type="Proteomes" id="UP000076858">
    <property type="component" value="Unassembled WGS sequence"/>
</dbReference>
<evidence type="ECO:0000313" key="2">
    <source>
        <dbReference type="EMBL" id="KZS14755.1"/>
    </source>
</evidence>
<evidence type="ECO:0000256" key="1">
    <source>
        <dbReference type="SAM" id="Phobius"/>
    </source>
</evidence>
<dbReference type="AlphaFoldDB" id="A0A164Y0M9"/>
<accession>A0A164Y0M9</accession>
<keyword evidence="1" id="KW-0472">Membrane</keyword>
<organism evidence="2 3">
    <name type="scientific">Daphnia magna</name>
    <dbReference type="NCBI Taxonomy" id="35525"/>
    <lineage>
        <taxon>Eukaryota</taxon>
        <taxon>Metazoa</taxon>
        <taxon>Ecdysozoa</taxon>
        <taxon>Arthropoda</taxon>
        <taxon>Crustacea</taxon>
        <taxon>Branchiopoda</taxon>
        <taxon>Diplostraca</taxon>
        <taxon>Cladocera</taxon>
        <taxon>Anomopoda</taxon>
        <taxon>Daphniidae</taxon>
        <taxon>Daphnia</taxon>
    </lineage>
</organism>